<name>G2Y3G2_BOTF4</name>
<accession>G2Y3G2</accession>
<dbReference type="Proteomes" id="UP000008177">
    <property type="component" value="Unplaced contigs"/>
</dbReference>
<dbReference type="EMBL" id="FQ790286">
    <property type="protein sequence ID" value="CCD47202.1"/>
    <property type="molecule type" value="Genomic_DNA"/>
</dbReference>
<evidence type="ECO:0000313" key="1">
    <source>
        <dbReference type="EMBL" id="CCD47202.1"/>
    </source>
</evidence>
<organism evidence="1 2">
    <name type="scientific">Botryotinia fuckeliana (strain T4)</name>
    <name type="common">Noble rot fungus</name>
    <name type="synonym">Botrytis cinerea</name>
    <dbReference type="NCBI Taxonomy" id="999810"/>
    <lineage>
        <taxon>Eukaryota</taxon>
        <taxon>Fungi</taxon>
        <taxon>Dikarya</taxon>
        <taxon>Ascomycota</taxon>
        <taxon>Pezizomycotina</taxon>
        <taxon>Leotiomycetes</taxon>
        <taxon>Helotiales</taxon>
        <taxon>Sclerotiniaceae</taxon>
        <taxon>Botrytis</taxon>
    </lineage>
</organism>
<dbReference type="AlphaFoldDB" id="G2Y3G2"/>
<evidence type="ECO:0000313" key="2">
    <source>
        <dbReference type="Proteomes" id="UP000008177"/>
    </source>
</evidence>
<reference evidence="2" key="1">
    <citation type="journal article" date="2011" name="PLoS Genet.">
        <title>Genomic analysis of the necrotrophic fungal pathogens Sclerotinia sclerotiorum and Botrytis cinerea.</title>
        <authorList>
            <person name="Amselem J."/>
            <person name="Cuomo C.A."/>
            <person name="van Kan J.A."/>
            <person name="Viaud M."/>
            <person name="Benito E.P."/>
            <person name="Couloux A."/>
            <person name="Coutinho P.M."/>
            <person name="de Vries R.P."/>
            <person name="Dyer P.S."/>
            <person name="Fillinger S."/>
            <person name="Fournier E."/>
            <person name="Gout L."/>
            <person name="Hahn M."/>
            <person name="Kohn L."/>
            <person name="Lapalu N."/>
            <person name="Plummer K.M."/>
            <person name="Pradier J.M."/>
            <person name="Quevillon E."/>
            <person name="Sharon A."/>
            <person name="Simon A."/>
            <person name="ten Have A."/>
            <person name="Tudzynski B."/>
            <person name="Tudzynski P."/>
            <person name="Wincker P."/>
            <person name="Andrew M."/>
            <person name="Anthouard V."/>
            <person name="Beever R.E."/>
            <person name="Beffa R."/>
            <person name="Benoit I."/>
            <person name="Bouzid O."/>
            <person name="Brault B."/>
            <person name="Chen Z."/>
            <person name="Choquer M."/>
            <person name="Collemare J."/>
            <person name="Cotton P."/>
            <person name="Danchin E.G."/>
            <person name="Da Silva C."/>
            <person name="Gautier A."/>
            <person name="Giraud C."/>
            <person name="Giraud T."/>
            <person name="Gonzalez C."/>
            <person name="Grossetete S."/>
            <person name="Guldener U."/>
            <person name="Henrissat B."/>
            <person name="Howlett B.J."/>
            <person name="Kodira C."/>
            <person name="Kretschmer M."/>
            <person name="Lappartient A."/>
            <person name="Leroch M."/>
            <person name="Levis C."/>
            <person name="Mauceli E."/>
            <person name="Neuveglise C."/>
            <person name="Oeser B."/>
            <person name="Pearson M."/>
            <person name="Poulain J."/>
            <person name="Poussereau N."/>
            <person name="Quesneville H."/>
            <person name="Rascle C."/>
            <person name="Schumacher J."/>
            <person name="Segurens B."/>
            <person name="Sexton A."/>
            <person name="Silva E."/>
            <person name="Sirven C."/>
            <person name="Soanes D.M."/>
            <person name="Talbot N.J."/>
            <person name="Templeton M."/>
            <person name="Yandava C."/>
            <person name="Yarden O."/>
            <person name="Zeng Q."/>
            <person name="Rollins J.A."/>
            <person name="Lebrun M.H."/>
            <person name="Dickman M."/>
        </authorList>
    </citation>
    <scope>NUCLEOTIDE SEQUENCE [LARGE SCALE GENOMIC DNA]</scope>
    <source>
        <strain evidence="2">T4</strain>
    </source>
</reference>
<dbReference type="HOGENOM" id="CLU_2996279_0_0_1"/>
<gene>
    <name evidence="1" type="ORF">BofuT4_uP003610.1</name>
</gene>
<sequence>MAQRRWPFSLGVRGPCTCLIRLIRFLSHLSPDRHHLLKGSITLSLVLVLLRFHRPIL</sequence>
<protein>
    <submittedName>
        <fullName evidence="1">Uncharacterized protein</fullName>
    </submittedName>
</protein>
<proteinExistence type="predicted"/>
<dbReference type="InParanoid" id="G2Y3G2"/>